<gene>
    <name evidence="2" type="ORF">ENW73_06635</name>
</gene>
<dbReference type="Pfam" id="PF09989">
    <property type="entry name" value="DUF2229"/>
    <property type="match status" value="2"/>
</dbReference>
<evidence type="ECO:0000313" key="2">
    <source>
        <dbReference type="EMBL" id="HHS52524.1"/>
    </source>
</evidence>
<dbReference type="AlphaFoldDB" id="A0A7C6AAH9"/>
<evidence type="ECO:0000259" key="1">
    <source>
        <dbReference type="Pfam" id="PF09989"/>
    </source>
</evidence>
<dbReference type="InterPro" id="IPR051805">
    <property type="entry name" value="Dehydratase_Activator_Redct"/>
</dbReference>
<dbReference type="PANTHER" id="PTHR32329">
    <property type="entry name" value="BIFUNCTIONAL PROTEIN [INCLUDES 2-HYDROXYACYL-COA DEHYDRATASE (N-TER) AND ITS ACTIVATOR DOMAIN (C_TERM)-RELATED"/>
    <property type="match status" value="1"/>
</dbReference>
<sequence length="400" mass="44412">MPEKIGIARALYFYYHFPLFKTFFEGLGCEVVISPKTNKAILQTGIEHSPPEICLPVKAFIGHITYLVDKVDYIFIPRITNIKESRSTPGGFGCPKAICLPDLIRAIFESTAGGLPLILELNWDERITDIKTELTKIARILKQDRKADFAFCEAQRNQLIVDRLLTKGLTPDLIFEGLCPSNSLFLRNEEREALRGFASIFDDHYRPADKIPKSQNRFVQSALGGPRCGLNRLLCADNRELLTDDGQRTTAHGKPNLTVGVIGHPYLLFDDTLSLGIIEKLKKMGVSVITPSALGGLPVQIAHFALQNGKGVSWFYEQAILGSAAYLLRRQRVSGLLLISSFACGTSAVVNEIIQRELTKSTNIPLLILLLDEHTAEAGIMTRLESFIDCLNQTARIGKQ</sequence>
<feature type="domain" description="DUF2229" evidence="1">
    <location>
        <begin position="4"/>
        <end position="164"/>
    </location>
</feature>
<protein>
    <recommendedName>
        <fullName evidence="1">DUF2229 domain-containing protein</fullName>
    </recommendedName>
</protein>
<proteinExistence type="predicted"/>
<dbReference type="Gene3D" id="3.40.50.11900">
    <property type="match status" value="1"/>
</dbReference>
<dbReference type="InterPro" id="IPR018709">
    <property type="entry name" value="CoA_activase_DUF2229"/>
</dbReference>
<comment type="caution">
    <text evidence="2">The sequence shown here is derived from an EMBL/GenBank/DDBJ whole genome shotgun (WGS) entry which is preliminary data.</text>
</comment>
<name>A0A7C6AAH9_UNCW3</name>
<feature type="domain" description="DUF2229" evidence="1">
    <location>
        <begin position="243"/>
        <end position="293"/>
    </location>
</feature>
<dbReference type="PANTHER" id="PTHR32329:SF2">
    <property type="entry name" value="BIFUNCTIONAL PROTEIN [INCLUDES 2-HYDROXYACYL-COA DEHYDRATASE (N-TER) AND ITS ACTIVATOR DOMAIN (C_TERM)"/>
    <property type="match status" value="1"/>
</dbReference>
<reference evidence="2" key="1">
    <citation type="journal article" date="2020" name="mSystems">
        <title>Genome- and Community-Level Interaction Insights into Carbon Utilization and Element Cycling Functions of Hydrothermarchaeota in Hydrothermal Sediment.</title>
        <authorList>
            <person name="Zhou Z."/>
            <person name="Liu Y."/>
            <person name="Xu W."/>
            <person name="Pan J."/>
            <person name="Luo Z.H."/>
            <person name="Li M."/>
        </authorList>
    </citation>
    <scope>NUCLEOTIDE SEQUENCE [LARGE SCALE GENOMIC DNA]</scope>
    <source>
        <strain evidence="2">SpSt-876</strain>
    </source>
</reference>
<accession>A0A7C6AAH9</accession>
<organism evidence="2">
    <name type="scientific">candidate division WOR-3 bacterium</name>
    <dbReference type="NCBI Taxonomy" id="2052148"/>
    <lineage>
        <taxon>Bacteria</taxon>
        <taxon>Bacteria division WOR-3</taxon>
    </lineage>
</organism>
<dbReference type="EMBL" id="DTLI01000157">
    <property type="protein sequence ID" value="HHS52524.1"/>
    <property type="molecule type" value="Genomic_DNA"/>
</dbReference>